<feature type="compositionally biased region" description="Acidic residues" evidence="1">
    <location>
        <begin position="236"/>
        <end position="247"/>
    </location>
</feature>
<feature type="compositionally biased region" description="Basic and acidic residues" evidence="1">
    <location>
        <begin position="103"/>
        <end position="116"/>
    </location>
</feature>
<feature type="region of interest" description="Disordered" evidence="1">
    <location>
        <begin position="103"/>
        <end position="132"/>
    </location>
</feature>
<dbReference type="RefSeq" id="XP_004830862.1">
    <property type="nucleotide sequence ID" value="XM_004830805.1"/>
</dbReference>
<dbReference type="KEGG" id="beq:BEWA_006050"/>
<dbReference type="OrthoDB" id="359858at2759"/>
<organism evidence="2 3">
    <name type="scientific">Theileria equi strain WA</name>
    <dbReference type="NCBI Taxonomy" id="1537102"/>
    <lineage>
        <taxon>Eukaryota</taxon>
        <taxon>Sar</taxon>
        <taxon>Alveolata</taxon>
        <taxon>Apicomplexa</taxon>
        <taxon>Aconoidasida</taxon>
        <taxon>Piroplasmida</taxon>
        <taxon>Theileriidae</taxon>
        <taxon>Theileria</taxon>
    </lineage>
</organism>
<name>L0B1R7_THEEQ</name>
<feature type="region of interest" description="Disordered" evidence="1">
    <location>
        <begin position="235"/>
        <end position="269"/>
    </location>
</feature>
<gene>
    <name evidence="2" type="ORF">BEWA_006050</name>
</gene>
<evidence type="ECO:0000256" key="1">
    <source>
        <dbReference type="SAM" id="MobiDB-lite"/>
    </source>
</evidence>
<evidence type="ECO:0000313" key="3">
    <source>
        <dbReference type="Proteomes" id="UP000031512"/>
    </source>
</evidence>
<evidence type="ECO:0000313" key="2">
    <source>
        <dbReference type="EMBL" id="AFZ81196.1"/>
    </source>
</evidence>
<sequence length="567" mass="65041">MNAYCGRDPNRGFASDDNYVVGEILEDIECLDLDGSDFGDTDILNADTFGDFGDTLWDPTETFMEAERIQNSVPTRPKRVSTALEKFSDFDVIIRKQVENRTQRKDQNYRRRDNQKKVVANVSDDTEDHKPETWEEDLKKYKKLGLFDVPDAYVNILAENKAKLYSSFNVSQRTIERHISGVHRNAKTIEREFFINEQELDRILRIQLAQVSKNPKLQSYSGRWNLYHLGIRKPEEEADAESDEEKPDSEKAKQPVNKPNRFGKTSSASVRHGRKLIYLGGDSANPVDNSIVDRHRRIRETIECCYETLYVLCDVEQEIEKCPMNHVSALNKMQKDRDEYLHELFILLTGDLDVFPGILDLNKGRLLVAKVGRKLGIEMKLILLCMIIESLDKFVEICKSVDLALENEETLGDFIALACDAHNLKSLVAFEGSNFLSEYTSSGFRIQNLLFNYSSFTKLFLFILEGITLTGHLYLLTGKDGRHTALQRCCNILIKAQRECKGFEKILSTRSGVIFTNIFLERIRDNNGAVDQNTIDVILHYTLDISEHIVSNQQEWNSLASNIVKMF</sequence>
<dbReference type="eggNOG" id="ENOG502SZP2">
    <property type="taxonomic scope" value="Eukaryota"/>
</dbReference>
<keyword evidence="3" id="KW-1185">Reference proteome</keyword>
<proteinExistence type="predicted"/>
<dbReference type="EMBL" id="CP001670">
    <property type="protein sequence ID" value="AFZ81196.1"/>
    <property type="molecule type" value="Genomic_DNA"/>
</dbReference>
<dbReference type="Proteomes" id="UP000031512">
    <property type="component" value="Chromosome 3"/>
</dbReference>
<dbReference type="GeneID" id="15805793"/>
<dbReference type="VEuPathDB" id="PiroplasmaDB:BEWA_006050"/>
<dbReference type="AlphaFoldDB" id="L0B1R7"/>
<protein>
    <submittedName>
        <fullName evidence="2">Uncharacterized protein</fullName>
    </submittedName>
</protein>
<accession>L0B1R7</accession>
<reference evidence="2 3" key="1">
    <citation type="journal article" date="2012" name="BMC Genomics">
        <title>Comparative genomic analysis and phylogenetic position of Theileria equi.</title>
        <authorList>
            <person name="Kappmeyer L.S."/>
            <person name="Thiagarajan M."/>
            <person name="Herndon D.R."/>
            <person name="Ramsay J.D."/>
            <person name="Caler E."/>
            <person name="Djikeng A."/>
            <person name="Gillespie J.J."/>
            <person name="Lau A.O."/>
            <person name="Roalson E.H."/>
            <person name="Silva J.C."/>
            <person name="Silva M.G."/>
            <person name="Suarez C.E."/>
            <person name="Ueti M.W."/>
            <person name="Nene V.M."/>
            <person name="Mealey R.H."/>
            <person name="Knowles D.P."/>
            <person name="Brayton K.A."/>
        </authorList>
    </citation>
    <scope>NUCLEOTIDE SEQUENCE [LARGE SCALE GENOMIC DNA]</scope>
    <source>
        <strain evidence="2 3">WA</strain>
    </source>
</reference>